<dbReference type="AlphaFoldDB" id="A0A409W548"/>
<organism evidence="2 3">
    <name type="scientific">Panaeolus cyanescens</name>
    <dbReference type="NCBI Taxonomy" id="181874"/>
    <lineage>
        <taxon>Eukaryota</taxon>
        <taxon>Fungi</taxon>
        <taxon>Dikarya</taxon>
        <taxon>Basidiomycota</taxon>
        <taxon>Agaricomycotina</taxon>
        <taxon>Agaricomycetes</taxon>
        <taxon>Agaricomycetidae</taxon>
        <taxon>Agaricales</taxon>
        <taxon>Agaricineae</taxon>
        <taxon>Galeropsidaceae</taxon>
        <taxon>Panaeolus</taxon>
    </lineage>
</organism>
<name>A0A409W548_9AGAR</name>
<dbReference type="PANTHER" id="PTHR13464">
    <property type="entry name" value="TRANSCRIPTIONAL REGULATOR PROTEIN HCNGP"/>
    <property type="match status" value="1"/>
</dbReference>
<evidence type="ECO:0008006" key="4">
    <source>
        <dbReference type="Google" id="ProtNLM"/>
    </source>
</evidence>
<evidence type="ECO:0000256" key="1">
    <source>
        <dbReference type="SAM" id="MobiDB-lite"/>
    </source>
</evidence>
<dbReference type="OrthoDB" id="1714508at2759"/>
<feature type="region of interest" description="Disordered" evidence="1">
    <location>
        <begin position="1"/>
        <end position="138"/>
    </location>
</feature>
<evidence type="ECO:0000313" key="3">
    <source>
        <dbReference type="Proteomes" id="UP000284842"/>
    </source>
</evidence>
<evidence type="ECO:0000313" key="2">
    <source>
        <dbReference type="EMBL" id="PPQ73659.1"/>
    </source>
</evidence>
<feature type="compositionally biased region" description="Low complexity" evidence="1">
    <location>
        <begin position="286"/>
        <end position="296"/>
    </location>
</feature>
<protein>
    <recommendedName>
        <fullName evidence="4">HCNGP-domain-containing protein</fullName>
    </recommendedName>
</protein>
<dbReference type="InterPro" id="IPR012479">
    <property type="entry name" value="SAP30BP"/>
</dbReference>
<dbReference type="EMBL" id="NHTK01005804">
    <property type="protein sequence ID" value="PPQ73659.1"/>
    <property type="molecule type" value="Genomic_DNA"/>
</dbReference>
<sequence>MRGLVAYDEDSQSDTEIIPPPNAQRISNEKQTKTGSKSASEGRSIKSQVIIKKPSTHLRSHQPRAHVGQELDSEPSTSHRAKSIQRTDDEGTVNSTTSGAGPSTPRSQQDELSSLRAALKPPPIPGLDDWGIPPESKEAVNPTLEAKLKQFSELKANPENPRHFNDSLMSNRSFRNPHLYTKLVEFVDVDERTTNFPREIWDPSDVKAEWFADQIADAQRERSEKQAANQSSGKRSRIDFASSSRTGHSASVGSSTKGKDVFGTHGSMPSYSHGPAPKRSRLQIPAGGSISSSHSHIGGHHASGRPSRWGPA</sequence>
<reference evidence="2 3" key="1">
    <citation type="journal article" date="2018" name="Evol. Lett.">
        <title>Horizontal gene cluster transfer increased hallucinogenic mushroom diversity.</title>
        <authorList>
            <person name="Reynolds H.T."/>
            <person name="Vijayakumar V."/>
            <person name="Gluck-Thaler E."/>
            <person name="Korotkin H.B."/>
            <person name="Matheny P.B."/>
            <person name="Slot J.C."/>
        </authorList>
    </citation>
    <scope>NUCLEOTIDE SEQUENCE [LARGE SCALE GENOMIC DNA]</scope>
    <source>
        <strain evidence="2 3">2629</strain>
    </source>
</reference>
<dbReference type="STRING" id="181874.A0A409W548"/>
<dbReference type="PANTHER" id="PTHR13464:SF0">
    <property type="entry name" value="SAP30-BINDING PROTEIN"/>
    <property type="match status" value="1"/>
</dbReference>
<feature type="compositionally biased region" description="Polar residues" evidence="1">
    <location>
        <begin position="92"/>
        <end position="112"/>
    </location>
</feature>
<dbReference type="InParanoid" id="A0A409W548"/>
<dbReference type="GO" id="GO:0006355">
    <property type="term" value="P:regulation of DNA-templated transcription"/>
    <property type="evidence" value="ECO:0007669"/>
    <property type="project" value="InterPro"/>
</dbReference>
<gene>
    <name evidence="2" type="ORF">CVT24_007635</name>
</gene>
<dbReference type="Pfam" id="PF07818">
    <property type="entry name" value="HCNGP"/>
    <property type="match status" value="1"/>
</dbReference>
<proteinExistence type="predicted"/>
<feature type="compositionally biased region" description="Polar residues" evidence="1">
    <location>
        <begin position="241"/>
        <end position="256"/>
    </location>
</feature>
<dbReference type="GO" id="GO:0005634">
    <property type="term" value="C:nucleus"/>
    <property type="evidence" value="ECO:0007669"/>
    <property type="project" value="TreeGrafter"/>
</dbReference>
<dbReference type="Proteomes" id="UP000284842">
    <property type="component" value="Unassembled WGS sequence"/>
</dbReference>
<feature type="region of interest" description="Disordered" evidence="1">
    <location>
        <begin position="218"/>
        <end position="312"/>
    </location>
</feature>
<feature type="compositionally biased region" description="Polar residues" evidence="1">
    <location>
        <begin position="33"/>
        <end position="47"/>
    </location>
</feature>
<keyword evidence="3" id="KW-1185">Reference proteome</keyword>
<feature type="compositionally biased region" description="Basic residues" evidence="1">
    <location>
        <begin position="54"/>
        <end position="64"/>
    </location>
</feature>
<accession>A0A409W548</accession>
<comment type="caution">
    <text evidence="2">The sequence shown here is derived from an EMBL/GenBank/DDBJ whole genome shotgun (WGS) entry which is preliminary data.</text>
</comment>